<keyword evidence="7" id="KW-1185">Reference proteome</keyword>
<dbReference type="EMBL" id="LIRB01000114">
    <property type="protein sequence ID" value="KWX79119.1"/>
    <property type="molecule type" value="Genomic_DNA"/>
</dbReference>
<dbReference type="InterPro" id="IPR011055">
    <property type="entry name" value="Dup_hybrid_motif"/>
</dbReference>
<evidence type="ECO:0000259" key="5">
    <source>
        <dbReference type="Pfam" id="PF00358"/>
    </source>
</evidence>
<dbReference type="AlphaFoldDB" id="A0A132U680"/>
<dbReference type="InterPro" id="IPR001127">
    <property type="entry name" value="PTS_EIIA_1_perm"/>
</dbReference>
<gene>
    <name evidence="6" type="ORF">AMQ84_07880</name>
</gene>
<accession>A0A132U680</accession>
<dbReference type="RefSeq" id="WP_060859987.1">
    <property type="nucleotide sequence ID" value="NZ_LIRB01000114.1"/>
</dbReference>
<name>A0A132U680_9BACL</name>
<keyword evidence="1" id="KW-0813">Transport</keyword>
<dbReference type="OrthoDB" id="92465at2"/>
<dbReference type="Pfam" id="PF00358">
    <property type="entry name" value="PTS_EIIA_1"/>
    <property type="match status" value="1"/>
</dbReference>
<protein>
    <recommendedName>
        <fullName evidence="5">PTS EIIA type-1 domain-containing protein</fullName>
    </recommendedName>
</protein>
<dbReference type="PATRIC" id="fig|483937.3.peg.3928"/>
<comment type="caution">
    <text evidence="6">The sequence shown here is derived from an EMBL/GenBank/DDBJ whole genome shotgun (WGS) entry which is preliminary data.</text>
</comment>
<evidence type="ECO:0000256" key="4">
    <source>
        <dbReference type="ARBA" id="ARBA00022683"/>
    </source>
</evidence>
<dbReference type="GO" id="GO:0009401">
    <property type="term" value="P:phosphoenolpyruvate-dependent sugar phosphotransferase system"/>
    <property type="evidence" value="ECO:0007669"/>
    <property type="project" value="UniProtKB-KW"/>
</dbReference>
<dbReference type="SUPFAM" id="SSF51261">
    <property type="entry name" value="Duplicated hybrid motif"/>
    <property type="match status" value="1"/>
</dbReference>
<dbReference type="GO" id="GO:0016740">
    <property type="term" value="F:transferase activity"/>
    <property type="evidence" value="ECO:0007669"/>
    <property type="project" value="UniProtKB-KW"/>
</dbReference>
<keyword evidence="3" id="KW-0808">Transferase</keyword>
<keyword evidence="4" id="KW-0598">Phosphotransferase system</keyword>
<evidence type="ECO:0000313" key="7">
    <source>
        <dbReference type="Proteomes" id="UP000070475"/>
    </source>
</evidence>
<proteinExistence type="predicted"/>
<feature type="domain" description="PTS EIIA type-1" evidence="5">
    <location>
        <begin position="12"/>
        <end position="59"/>
    </location>
</feature>
<organism evidence="6 7">
    <name type="scientific">Paenibacillus riograndensis</name>
    <dbReference type="NCBI Taxonomy" id="483937"/>
    <lineage>
        <taxon>Bacteria</taxon>
        <taxon>Bacillati</taxon>
        <taxon>Bacillota</taxon>
        <taxon>Bacilli</taxon>
        <taxon>Bacillales</taxon>
        <taxon>Paenibacillaceae</taxon>
        <taxon>Paenibacillus</taxon>
        <taxon>Paenibacillus sonchi group</taxon>
    </lineage>
</organism>
<sequence>MIQGVTQIDKEQIANPLAGALLPLESLPDKAFASGAMGKGIVIEPSSGILTSPVNGTVIWMY</sequence>
<reference evidence="6 7" key="1">
    <citation type="submission" date="2015-08" db="EMBL/GenBank/DDBJ databases">
        <title>Genomes of Paenibacillus riograndensis.</title>
        <authorList>
            <person name="Sant'Anna F.H."/>
            <person name="Souza R."/>
            <person name="Ambrosini A."/>
            <person name="Bach E."/>
            <person name="Fernandes G."/>
            <person name="Balsanelli E."/>
            <person name="Baura V.A."/>
            <person name="Pedrosa F.O."/>
            <person name="Souza E.M."/>
            <person name="Passaglia L."/>
        </authorList>
    </citation>
    <scope>NUCLEOTIDE SEQUENCE [LARGE SCALE GENOMIC DNA]</scope>
    <source>
        <strain evidence="6 7">CAS34</strain>
    </source>
</reference>
<evidence type="ECO:0000256" key="2">
    <source>
        <dbReference type="ARBA" id="ARBA00022597"/>
    </source>
</evidence>
<keyword evidence="2" id="KW-0762">Sugar transport</keyword>
<evidence type="ECO:0000256" key="1">
    <source>
        <dbReference type="ARBA" id="ARBA00022448"/>
    </source>
</evidence>
<dbReference type="Proteomes" id="UP000070475">
    <property type="component" value="Unassembled WGS sequence"/>
</dbReference>
<evidence type="ECO:0000313" key="6">
    <source>
        <dbReference type="EMBL" id="KWX79119.1"/>
    </source>
</evidence>
<dbReference type="Gene3D" id="2.70.70.10">
    <property type="entry name" value="Glucose Permease (Domain IIA)"/>
    <property type="match status" value="1"/>
</dbReference>
<evidence type="ECO:0000256" key="3">
    <source>
        <dbReference type="ARBA" id="ARBA00022679"/>
    </source>
</evidence>